<feature type="coiled-coil region" evidence="1">
    <location>
        <begin position="35"/>
        <end position="62"/>
    </location>
</feature>
<evidence type="ECO:0000256" key="1">
    <source>
        <dbReference type="SAM" id="Coils"/>
    </source>
</evidence>
<organism evidence="2 3">
    <name type="scientific">Pseudoroseomonas cervicalis ATCC 49957</name>
    <dbReference type="NCBI Taxonomy" id="525371"/>
    <lineage>
        <taxon>Bacteria</taxon>
        <taxon>Pseudomonadati</taxon>
        <taxon>Pseudomonadota</taxon>
        <taxon>Alphaproteobacteria</taxon>
        <taxon>Acetobacterales</taxon>
        <taxon>Roseomonadaceae</taxon>
        <taxon>Roseomonas</taxon>
    </lineage>
</organism>
<sequence length="108" mass="11766">MQSATSESGLRRAATLVAITVLLPLLLAGIGHWQAQRATEARAALLQDQAEIQRELARLEDYAARNPRGTVRMNGRSYGAEIAASWLRRQETALAGRLAAEAYRAPLP</sequence>
<comment type="caution">
    <text evidence="2">The sequence shown here is derived from an EMBL/GenBank/DDBJ whole genome shotgun (WGS) entry which is preliminary data.</text>
</comment>
<dbReference type="Proteomes" id="UP000005324">
    <property type="component" value="Unassembled WGS sequence"/>
</dbReference>
<accession>D5RUC2</accession>
<proteinExistence type="predicted"/>
<keyword evidence="3" id="KW-1185">Reference proteome</keyword>
<evidence type="ECO:0000313" key="3">
    <source>
        <dbReference type="Proteomes" id="UP000005324"/>
    </source>
</evidence>
<reference evidence="2 3" key="1">
    <citation type="submission" date="2010-04" db="EMBL/GenBank/DDBJ databases">
        <authorList>
            <person name="Qin X."/>
            <person name="Bachman B."/>
            <person name="Battles P."/>
            <person name="Bell A."/>
            <person name="Bess C."/>
            <person name="Bickham C."/>
            <person name="Chaboub L."/>
            <person name="Chen D."/>
            <person name="Coyle M."/>
            <person name="Deiros D.R."/>
            <person name="Dinh H."/>
            <person name="Forbes L."/>
            <person name="Fowler G."/>
            <person name="Francisco L."/>
            <person name="Fu Q."/>
            <person name="Gubbala S."/>
            <person name="Hale W."/>
            <person name="Han Y."/>
            <person name="Hemphill L."/>
            <person name="Highlander S.K."/>
            <person name="Hirani K."/>
            <person name="Hogues M."/>
            <person name="Jackson L."/>
            <person name="Jakkamsetti A."/>
            <person name="Javaid M."/>
            <person name="Jiang H."/>
            <person name="Korchina V."/>
            <person name="Kovar C."/>
            <person name="Lara F."/>
            <person name="Lee S."/>
            <person name="Mata R."/>
            <person name="Mathew T."/>
            <person name="Moen C."/>
            <person name="Morales K."/>
            <person name="Munidasa M."/>
            <person name="Nazareth L."/>
            <person name="Ngo R."/>
            <person name="Nguyen L."/>
            <person name="Okwuonu G."/>
            <person name="Ongeri F."/>
            <person name="Patil S."/>
            <person name="Petrosino J."/>
            <person name="Pham C."/>
            <person name="Pham P."/>
            <person name="Pu L.-L."/>
            <person name="Puazo M."/>
            <person name="Raj R."/>
            <person name="Reid J."/>
            <person name="Rouhana J."/>
            <person name="Saada N."/>
            <person name="Shang Y."/>
            <person name="Simmons D."/>
            <person name="Thornton R."/>
            <person name="Warren J."/>
            <person name="Weissenberger G."/>
            <person name="Zhang J."/>
            <person name="Zhang L."/>
            <person name="Zhou C."/>
            <person name="Zhu D."/>
            <person name="Muzny D."/>
            <person name="Worley K."/>
            <person name="Gibbs R."/>
        </authorList>
    </citation>
    <scope>NUCLEOTIDE SEQUENCE [LARGE SCALE GENOMIC DNA]</scope>
    <source>
        <strain evidence="2 3">ATCC 49957</strain>
    </source>
</reference>
<dbReference type="EMBL" id="ADVL01000967">
    <property type="protein sequence ID" value="EFH09098.1"/>
    <property type="molecule type" value="Genomic_DNA"/>
</dbReference>
<dbReference type="HOGENOM" id="CLU_2215584_0_0_5"/>
<gene>
    <name evidence="2" type="ORF">HMPREF0731_4684</name>
</gene>
<protein>
    <submittedName>
        <fullName evidence="2">Uncharacterized protein</fullName>
    </submittedName>
</protein>
<dbReference type="AlphaFoldDB" id="D5RUC2"/>
<feature type="non-terminal residue" evidence="2">
    <location>
        <position position="108"/>
    </location>
</feature>
<dbReference type="RefSeq" id="WP_007006474.1">
    <property type="nucleotide sequence ID" value="NZ_GG771110.1"/>
</dbReference>
<keyword evidence="1" id="KW-0175">Coiled coil</keyword>
<name>D5RUC2_9PROT</name>
<evidence type="ECO:0000313" key="2">
    <source>
        <dbReference type="EMBL" id="EFH09098.1"/>
    </source>
</evidence>